<comment type="cofactor">
    <cofactor evidence="4">
        <name>Zn(2+)</name>
        <dbReference type="ChEBI" id="CHEBI:29105"/>
    </cofactor>
    <text evidence="4">Binds 1 zinc ion per subunit.</text>
</comment>
<dbReference type="GO" id="GO:0017040">
    <property type="term" value="F:N-acylsphingosine amidohydrolase activity"/>
    <property type="evidence" value="ECO:0007669"/>
    <property type="project" value="UniProtKB-EC"/>
</dbReference>
<dbReference type="InterPro" id="IPR031331">
    <property type="entry name" value="NEUT/ALK_ceramidase_C"/>
</dbReference>
<reference evidence="8" key="1">
    <citation type="journal article" date="2021" name="J. Hered.">
        <title>Genome Assembly of Salicaceae Populus deltoides (Eastern Cottonwood) I-69 Based on Nanopore Sequencing and Hi-C Technologies.</title>
        <authorList>
            <person name="Bai S."/>
            <person name="Wu H."/>
            <person name="Zhang J."/>
            <person name="Pan Z."/>
            <person name="Zhao W."/>
            <person name="Li Z."/>
            <person name="Tong C."/>
        </authorList>
    </citation>
    <scope>NUCLEOTIDE SEQUENCE</scope>
    <source>
        <tissue evidence="8">Leaf</tissue>
    </source>
</reference>
<dbReference type="PANTHER" id="PTHR12670">
    <property type="entry name" value="CERAMIDASE"/>
    <property type="match status" value="1"/>
</dbReference>
<feature type="domain" description="Neutral/alkaline non-lysosomal ceramidase N-terminal" evidence="6">
    <location>
        <begin position="10"/>
        <end position="46"/>
    </location>
</feature>
<dbReference type="InterPro" id="IPR031329">
    <property type="entry name" value="NEUT/ALK_ceramidase_N"/>
</dbReference>
<dbReference type="Proteomes" id="UP000807159">
    <property type="component" value="Chromosome 5"/>
</dbReference>
<keyword evidence="4" id="KW-0479">Metal-binding</keyword>
<evidence type="ECO:0000259" key="6">
    <source>
        <dbReference type="Pfam" id="PF04734"/>
    </source>
</evidence>
<feature type="domain" description="Neutral/alkaline non-lysosomal ceramidase C-terminal" evidence="7">
    <location>
        <begin position="76"/>
        <end position="195"/>
    </location>
</feature>
<accession>A0A8T2YXE2</accession>
<dbReference type="GO" id="GO:0005576">
    <property type="term" value="C:extracellular region"/>
    <property type="evidence" value="ECO:0007669"/>
    <property type="project" value="TreeGrafter"/>
</dbReference>
<feature type="binding site" evidence="4">
    <location>
        <position position="17"/>
    </location>
    <ligand>
        <name>Zn(2+)</name>
        <dbReference type="ChEBI" id="CHEBI:29105"/>
    </ligand>
</feature>
<dbReference type="GO" id="GO:0016020">
    <property type="term" value="C:membrane"/>
    <property type="evidence" value="ECO:0007669"/>
    <property type="project" value="GOC"/>
</dbReference>
<evidence type="ECO:0000256" key="5">
    <source>
        <dbReference type="SAM" id="MobiDB-lite"/>
    </source>
</evidence>
<dbReference type="GO" id="GO:0042759">
    <property type="term" value="P:long-chain fatty acid biosynthetic process"/>
    <property type="evidence" value="ECO:0007669"/>
    <property type="project" value="TreeGrafter"/>
</dbReference>
<keyword evidence="9" id="KW-1185">Reference proteome</keyword>
<name>A0A8T2YXE2_POPDE</name>
<dbReference type="GO" id="GO:0046872">
    <property type="term" value="F:metal ion binding"/>
    <property type="evidence" value="ECO:0007669"/>
    <property type="project" value="UniProtKB-KW"/>
</dbReference>
<dbReference type="Gene3D" id="2.60.40.2300">
    <property type="entry name" value="Neutral/alkaline non-lysosomal ceramidase, C-terminal domain"/>
    <property type="match status" value="1"/>
</dbReference>
<protein>
    <recommendedName>
        <fullName evidence="2">ceramidase</fullName>
        <ecNumber evidence="2">3.5.1.23</ecNumber>
    </recommendedName>
</protein>
<comment type="similarity">
    <text evidence="1">Belongs to the neutral ceramidase family.</text>
</comment>
<proteinExistence type="inferred from homology"/>
<keyword evidence="3" id="KW-0378">Hydrolase</keyword>
<organism evidence="8 9">
    <name type="scientific">Populus deltoides</name>
    <name type="common">Eastern poplar</name>
    <name type="synonym">Eastern cottonwood</name>
    <dbReference type="NCBI Taxonomy" id="3696"/>
    <lineage>
        <taxon>Eukaryota</taxon>
        <taxon>Viridiplantae</taxon>
        <taxon>Streptophyta</taxon>
        <taxon>Embryophyta</taxon>
        <taxon>Tracheophyta</taxon>
        <taxon>Spermatophyta</taxon>
        <taxon>Magnoliopsida</taxon>
        <taxon>eudicotyledons</taxon>
        <taxon>Gunneridae</taxon>
        <taxon>Pentapetalae</taxon>
        <taxon>rosids</taxon>
        <taxon>fabids</taxon>
        <taxon>Malpighiales</taxon>
        <taxon>Salicaceae</taxon>
        <taxon>Saliceae</taxon>
        <taxon>Populus</taxon>
    </lineage>
</organism>
<dbReference type="GO" id="GO:0046514">
    <property type="term" value="P:ceramide catabolic process"/>
    <property type="evidence" value="ECO:0007669"/>
    <property type="project" value="InterPro"/>
</dbReference>
<evidence type="ECO:0000256" key="4">
    <source>
        <dbReference type="PIRSR" id="PIRSR606823-2"/>
    </source>
</evidence>
<keyword evidence="4" id="KW-0862">Zinc</keyword>
<dbReference type="PANTHER" id="PTHR12670:SF13">
    <property type="entry name" value="NEUTRAL CERAMIDASE"/>
    <property type="match status" value="1"/>
</dbReference>
<dbReference type="EC" id="3.5.1.23" evidence="2"/>
<feature type="region of interest" description="Disordered" evidence="5">
    <location>
        <begin position="79"/>
        <end position="99"/>
    </location>
</feature>
<dbReference type="InterPro" id="IPR038445">
    <property type="entry name" value="NCDase_C_sf"/>
</dbReference>
<sequence>MEEENLTRRPTFIYSQYTATFEEYEQQGYEAASTLYGPRTLSEYTQEFSHLALAMTKGWGVLQPADWSPPPLSSKILVKPKGGSFKKGDRPRATSWSANPRNDLLTEDTFAVVEMLQGQQWIPVHDDDVEDDDDFCLYFKWKLDNSSFYTSFATIEGEVPKETSSGVHRQRHSGSSKKAQDSPIEYFTGASSAFTMS</sequence>
<feature type="region of interest" description="Disordered" evidence="5">
    <location>
        <begin position="160"/>
        <end position="197"/>
    </location>
</feature>
<evidence type="ECO:0000313" key="8">
    <source>
        <dbReference type="EMBL" id="KAH8509681.1"/>
    </source>
</evidence>
<comment type="caution">
    <text evidence="8">The sequence shown here is derived from an EMBL/GenBank/DDBJ whole genome shotgun (WGS) entry which is preliminary data.</text>
</comment>
<evidence type="ECO:0000259" key="7">
    <source>
        <dbReference type="Pfam" id="PF17048"/>
    </source>
</evidence>
<dbReference type="EMBL" id="JACEGQ020000005">
    <property type="protein sequence ID" value="KAH8509681.1"/>
    <property type="molecule type" value="Genomic_DNA"/>
</dbReference>
<dbReference type="Pfam" id="PF04734">
    <property type="entry name" value="Ceramidase_alk"/>
    <property type="match status" value="1"/>
</dbReference>
<dbReference type="InterPro" id="IPR006823">
    <property type="entry name" value="Ceramidase_alk"/>
</dbReference>
<evidence type="ECO:0000256" key="1">
    <source>
        <dbReference type="ARBA" id="ARBA00009835"/>
    </source>
</evidence>
<dbReference type="Pfam" id="PF17048">
    <property type="entry name" value="Ceramidse_alk_C"/>
    <property type="match status" value="1"/>
</dbReference>
<evidence type="ECO:0000313" key="9">
    <source>
        <dbReference type="Proteomes" id="UP000807159"/>
    </source>
</evidence>
<gene>
    <name evidence="8" type="ORF">H0E87_011446</name>
</gene>
<evidence type="ECO:0000256" key="2">
    <source>
        <dbReference type="ARBA" id="ARBA00011891"/>
    </source>
</evidence>
<dbReference type="AlphaFoldDB" id="A0A8T2YXE2"/>
<evidence type="ECO:0000256" key="3">
    <source>
        <dbReference type="ARBA" id="ARBA00022801"/>
    </source>
</evidence>
<dbReference type="GO" id="GO:0046512">
    <property type="term" value="P:sphingosine biosynthetic process"/>
    <property type="evidence" value="ECO:0007669"/>
    <property type="project" value="TreeGrafter"/>
</dbReference>